<feature type="transmembrane region" description="Helical" evidence="1">
    <location>
        <begin position="94"/>
        <end position="113"/>
    </location>
</feature>
<evidence type="ECO:0000313" key="3">
    <source>
        <dbReference type="Proteomes" id="UP001432146"/>
    </source>
</evidence>
<comment type="caution">
    <text evidence="2">The sequence shown here is derived from an EMBL/GenBank/DDBJ whole genome shotgun (WGS) entry which is preliminary data.</text>
</comment>
<proteinExistence type="predicted"/>
<protein>
    <submittedName>
        <fullName evidence="2">Uncharacterized protein</fullName>
    </submittedName>
</protein>
<name>A0AAW1A7P3_9HYME</name>
<sequence>MKKLKMVVKHNICTSSLPISTDTAYIKKEKEKSKKHISNKRCNSSYYICLGALMDIIHKQIENKYSKDNYLYFIGSKYTKDLYTWLQHYKYKELFLKSFITSVALFAIGVKLANELVAWRIF</sequence>
<keyword evidence="1" id="KW-1133">Transmembrane helix</keyword>
<reference evidence="2 3" key="1">
    <citation type="submission" date="2024-05" db="EMBL/GenBank/DDBJ databases">
        <title>The nuclear and mitochondrial genome assemblies of Tetragonisca angustula (Apidae: Meliponini), a tiny yet remarkable pollinator in the Neotropics.</title>
        <authorList>
            <person name="Ferrari R."/>
            <person name="Ricardo P.C."/>
            <person name="Dias F.C."/>
            <person name="Araujo N.S."/>
            <person name="Soares D.O."/>
            <person name="Zhou Q.-S."/>
            <person name="Zhu C.-D."/>
            <person name="Coutinho L."/>
            <person name="Airas M.C."/>
            <person name="Batista T.M."/>
        </authorList>
    </citation>
    <scope>NUCLEOTIDE SEQUENCE [LARGE SCALE GENOMIC DNA]</scope>
    <source>
        <strain evidence="2">ASF017062</strain>
        <tissue evidence="2">Abdomen</tissue>
    </source>
</reference>
<organism evidence="2 3">
    <name type="scientific">Tetragonisca angustula</name>
    <dbReference type="NCBI Taxonomy" id="166442"/>
    <lineage>
        <taxon>Eukaryota</taxon>
        <taxon>Metazoa</taxon>
        <taxon>Ecdysozoa</taxon>
        <taxon>Arthropoda</taxon>
        <taxon>Hexapoda</taxon>
        <taxon>Insecta</taxon>
        <taxon>Pterygota</taxon>
        <taxon>Neoptera</taxon>
        <taxon>Endopterygota</taxon>
        <taxon>Hymenoptera</taxon>
        <taxon>Apocrita</taxon>
        <taxon>Aculeata</taxon>
        <taxon>Apoidea</taxon>
        <taxon>Anthophila</taxon>
        <taxon>Apidae</taxon>
        <taxon>Tetragonisca</taxon>
    </lineage>
</organism>
<gene>
    <name evidence="2" type="ORF">QLX08_003115</name>
</gene>
<keyword evidence="1" id="KW-0472">Membrane</keyword>
<evidence type="ECO:0000256" key="1">
    <source>
        <dbReference type="SAM" id="Phobius"/>
    </source>
</evidence>
<keyword evidence="1" id="KW-0812">Transmembrane</keyword>
<accession>A0AAW1A7P3</accession>
<evidence type="ECO:0000313" key="2">
    <source>
        <dbReference type="EMBL" id="KAK9306052.1"/>
    </source>
</evidence>
<dbReference type="Proteomes" id="UP001432146">
    <property type="component" value="Unassembled WGS sequence"/>
</dbReference>
<keyword evidence="3" id="KW-1185">Reference proteome</keyword>
<dbReference type="AlphaFoldDB" id="A0AAW1A7P3"/>
<dbReference type="EMBL" id="JAWNGG020000044">
    <property type="protein sequence ID" value="KAK9306052.1"/>
    <property type="molecule type" value="Genomic_DNA"/>
</dbReference>